<dbReference type="Pfam" id="PF00535">
    <property type="entry name" value="Glycos_transf_2"/>
    <property type="match status" value="1"/>
</dbReference>
<feature type="transmembrane region" description="Helical" evidence="4">
    <location>
        <begin position="345"/>
        <end position="365"/>
    </location>
</feature>
<keyword evidence="7" id="KW-1185">Reference proteome</keyword>
<evidence type="ECO:0000259" key="5">
    <source>
        <dbReference type="Pfam" id="PF00535"/>
    </source>
</evidence>
<evidence type="ECO:0000256" key="2">
    <source>
        <dbReference type="ARBA" id="ARBA00022676"/>
    </source>
</evidence>
<dbReference type="PANTHER" id="PTHR43630">
    <property type="entry name" value="POLY-BETA-1,6-N-ACETYL-D-GLUCOSAMINE SYNTHASE"/>
    <property type="match status" value="1"/>
</dbReference>
<evidence type="ECO:0000256" key="4">
    <source>
        <dbReference type="SAM" id="Phobius"/>
    </source>
</evidence>
<dbReference type="InterPro" id="IPR001173">
    <property type="entry name" value="Glyco_trans_2-like"/>
</dbReference>
<evidence type="ECO:0000256" key="1">
    <source>
        <dbReference type="ARBA" id="ARBA00006739"/>
    </source>
</evidence>
<dbReference type="PANTHER" id="PTHR43630:SF1">
    <property type="entry name" value="POLY-BETA-1,6-N-ACETYL-D-GLUCOSAMINE SYNTHASE"/>
    <property type="match status" value="1"/>
</dbReference>
<comment type="similarity">
    <text evidence="1">Belongs to the glycosyltransferase 2 family.</text>
</comment>
<dbReference type="SUPFAM" id="SSF53448">
    <property type="entry name" value="Nucleotide-diphospho-sugar transferases"/>
    <property type="match status" value="1"/>
</dbReference>
<dbReference type="GO" id="GO:0016757">
    <property type="term" value="F:glycosyltransferase activity"/>
    <property type="evidence" value="ECO:0007669"/>
    <property type="project" value="UniProtKB-KW"/>
</dbReference>
<dbReference type="Gene3D" id="3.90.550.10">
    <property type="entry name" value="Spore Coat Polysaccharide Biosynthesis Protein SpsA, Chain A"/>
    <property type="match status" value="1"/>
</dbReference>
<name>A0ABT6Y3R6_9BACT</name>
<keyword evidence="2 6" id="KW-0328">Glycosyltransferase</keyword>
<dbReference type="EC" id="2.4.-.-" evidence="6"/>
<dbReference type="RefSeq" id="WP_283343459.1">
    <property type="nucleotide sequence ID" value="NZ_JASHIF010000002.1"/>
</dbReference>
<feature type="transmembrane region" description="Helical" evidence="4">
    <location>
        <begin position="284"/>
        <end position="307"/>
    </location>
</feature>
<keyword evidence="3 6" id="KW-0808">Transferase</keyword>
<reference evidence="6 7" key="1">
    <citation type="submission" date="2023-05" db="EMBL/GenBank/DDBJ databases">
        <title>Novel species of genus Flectobacillus isolated from stream in China.</title>
        <authorList>
            <person name="Lu H."/>
        </authorList>
    </citation>
    <scope>NUCLEOTIDE SEQUENCE [LARGE SCALE GENOMIC DNA]</scope>
    <source>
        <strain evidence="6 7">KCTC 42575</strain>
    </source>
</reference>
<sequence length="377" mass="43512">MLISLLLFLVATYAVFTLTLAGVWLKKVTFGKRFMRKVPKDTTISVLVAARNEALNLPYLLRDLAKQRYPKALLEVIIINDHSTDDTVFQIENLREELDFPVHIIHLEEFDLRGKKNAIKIGVRQAQGELIVCTDADCRVGEFWVLGMQQLYKGQNAKLISGGVTFIPDGRLWTIIQSIEFASLVGSGACAMMIGKPNMCNGANIAYPKAVFEEVNGFEGNEHIASGDDEFLMHKIAEKYPSQIVFAHYQPNIVYTQAQENFRSFFQQRKRWASKWNHYKDWKITFLAIAIFSLNFGMLLSPFLWLINDLTTTQFMVLWLVRCIPEYFFLAPVLSFFKKGTYIKYIPFVQILYPFYVVFFGISAWKKGYVWKGRKHF</sequence>
<keyword evidence="4" id="KW-0812">Transmembrane</keyword>
<dbReference type="EMBL" id="JASHIF010000002">
    <property type="protein sequence ID" value="MDI9858212.1"/>
    <property type="molecule type" value="Genomic_DNA"/>
</dbReference>
<keyword evidence="4" id="KW-1133">Transmembrane helix</keyword>
<protein>
    <submittedName>
        <fullName evidence="6">Glycosyltransferase</fullName>
        <ecNumber evidence="6">2.4.-.-</ecNumber>
    </submittedName>
</protein>
<proteinExistence type="inferred from homology"/>
<gene>
    <name evidence="6" type="ORF">QM524_03210</name>
</gene>
<feature type="transmembrane region" description="Helical" evidence="4">
    <location>
        <begin position="6"/>
        <end position="25"/>
    </location>
</feature>
<evidence type="ECO:0000313" key="7">
    <source>
        <dbReference type="Proteomes" id="UP001236507"/>
    </source>
</evidence>
<dbReference type="InterPro" id="IPR029044">
    <property type="entry name" value="Nucleotide-diphossugar_trans"/>
</dbReference>
<evidence type="ECO:0000313" key="6">
    <source>
        <dbReference type="EMBL" id="MDI9858212.1"/>
    </source>
</evidence>
<keyword evidence="4" id="KW-0472">Membrane</keyword>
<dbReference type="Proteomes" id="UP001236507">
    <property type="component" value="Unassembled WGS sequence"/>
</dbReference>
<evidence type="ECO:0000256" key="3">
    <source>
        <dbReference type="ARBA" id="ARBA00022679"/>
    </source>
</evidence>
<comment type="caution">
    <text evidence="6">The sequence shown here is derived from an EMBL/GenBank/DDBJ whole genome shotgun (WGS) entry which is preliminary data.</text>
</comment>
<organism evidence="6 7">
    <name type="scientific">Flectobacillus roseus</name>
    <dbReference type="NCBI Taxonomy" id="502259"/>
    <lineage>
        <taxon>Bacteria</taxon>
        <taxon>Pseudomonadati</taxon>
        <taxon>Bacteroidota</taxon>
        <taxon>Cytophagia</taxon>
        <taxon>Cytophagales</taxon>
        <taxon>Flectobacillaceae</taxon>
        <taxon>Flectobacillus</taxon>
    </lineage>
</organism>
<feature type="domain" description="Glycosyltransferase 2-like" evidence="5">
    <location>
        <begin position="45"/>
        <end position="174"/>
    </location>
</feature>
<accession>A0ABT6Y3R6</accession>